<evidence type="ECO:0000313" key="1">
    <source>
        <dbReference type="EMBL" id="KAI9907558.1"/>
    </source>
</evidence>
<organism evidence="1 2">
    <name type="scientific">Peronosclerospora sorghi</name>
    <dbReference type="NCBI Taxonomy" id="230839"/>
    <lineage>
        <taxon>Eukaryota</taxon>
        <taxon>Sar</taxon>
        <taxon>Stramenopiles</taxon>
        <taxon>Oomycota</taxon>
        <taxon>Peronosporomycetes</taxon>
        <taxon>Peronosporales</taxon>
        <taxon>Peronosporaceae</taxon>
        <taxon>Peronosclerospora</taxon>
    </lineage>
</organism>
<name>A0ACC0VNU6_9STRA</name>
<comment type="caution">
    <text evidence="1">The sequence shown here is derived from an EMBL/GenBank/DDBJ whole genome shotgun (WGS) entry which is preliminary data.</text>
</comment>
<gene>
    <name evidence="1" type="ORF">PsorP6_004188</name>
</gene>
<sequence length="70" mass="7647">MIGAVGVRCLQLFAQQVSSVDAAHVEVASFSGVEFPAVGQPYRDSKSAAVTPHTPSYVKKKVYRQLIRRL</sequence>
<accession>A0ACC0VNU6</accession>
<keyword evidence="2" id="KW-1185">Reference proteome</keyword>
<dbReference type="EMBL" id="CM047587">
    <property type="protein sequence ID" value="KAI9907558.1"/>
    <property type="molecule type" value="Genomic_DNA"/>
</dbReference>
<dbReference type="Proteomes" id="UP001163321">
    <property type="component" value="Chromosome 8"/>
</dbReference>
<evidence type="ECO:0000313" key="2">
    <source>
        <dbReference type="Proteomes" id="UP001163321"/>
    </source>
</evidence>
<reference evidence="1 2" key="1">
    <citation type="journal article" date="2022" name="bioRxiv">
        <title>The genome of the oomycete Peronosclerospora sorghi, a cosmopolitan pathogen of maize and sorghum, is inflated with dispersed pseudogenes.</title>
        <authorList>
            <person name="Fletcher K."/>
            <person name="Martin F."/>
            <person name="Isakeit T."/>
            <person name="Cavanaugh K."/>
            <person name="Magill C."/>
            <person name="Michelmore R."/>
        </authorList>
    </citation>
    <scope>NUCLEOTIDE SEQUENCE [LARGE SCALE GENOMIC DNA]</scope>
    <source>
        <strain evidence="1">P6</strain>
    </source>
</reference>
<protein>
    <submittedName>
        <fullName evidence="1">Uncharacterized protein</fullName>
    </submittedName>
</protein>
<proteinExistence type="predicted"/>